<comment type="caution">
    <text evidence="2">The sequence shown here is derived from an EMBL/GenBank/DDBJ whole genome shotgun (WGS) entry which is preliminary data.</text>
</comment>
<organism evidence="2 3">
    <name type="scientific">Dyella solisilvae</name>
    <dbReference type="NCBI Taxonomy" id="1920168"/>
    <lineage>
        <taxon>Bacteria</taxon>
        <taxon>Pseudomonadati</taxon>
        <taxon>Pseudomonadota</taxon>
        <taxon>Gammaproteobacteria</taxon>
        <taxon>Lysobacterales</taxon>
        <taxon>Rhodanobacteraceae</taxon>
        <taxon>Dyella</taxon>
    </lineage>
</organism>
<evidence type="ECO:0000256" key="1">
    <source>
        <dbReference type="SAM" id="Phobius"/>
    </source>
</evidence>
<feature type="transmembrane region" description="Helical" evidence="1">
    <location>
        <begin position="77"/>
        <end position="97"/>
    </location>
</feature>
<keyword evidence="3" id="KW-1185">Reference proteome</keyword>
<name>A0A370K4M5_9GAMM</name>
<protein>
    <submittedName>
        <fullName evidence="2">Uncharacterized protein</fullName>
    </submittedName>
</protein>
<evidence type="ECO:0000313" key="2">
    <source>
        <dbReference type="EMBL" id="RDI97602.1"/>
    </source>
</evidence>
<accession>A0A370K4M5</accession>
<dbReference type="Proteomes" id="UP000254711">
    <property type="component" value="Unassembled WGS sequence"/>
</dbReference>
<proteinExistence type="predicted"/>
<reference evidence="2 3" key="1">
    <citation type="submission" date="2018-07" db="EMBL/GenBank/DDBJ databases">
        <title>Dyella solisilvae sp. nov., isolated from the pine and broad-leaved mixed forest soil.</title>
        <authorList>
            <person name="Gao Z."/>
            <person name="Qiu L."/>
        </authorList>
    </citation>
    <scope>NUCLEOTIDE SEQUENCE [LARGE SCALE GENOMIC DNA]</scope>
    <source>
        <strain evidence="2 3">DHG54</strain>
    </source>
</reference>
<keyword evidence="1" id="KW-1133">Transmembrane helix</keyword>
<dbReference type="AlphaFoldDB" id="A0A370K4M5"/>
<feature type="transmembrane region" description="Helical" evidence="1">
    <location>
        <begin position="7"/>
        <end position="26"/>
    </location>
</feature>
<keyword evidence="1" id="KW-0812">Transmembrane</keyword>
<evidence type="ECO:0000313" key="3">
    <source>
        <dbReference type="Proteomes" id="UP000254711"/>
    </source>
</evidence>
<gene>
    <name evidence="2" type="ORF">DVT68_15015</name>
</gene>
<keyword evidence="1" id="KW-0472">Membrane</keyword>
<dbReference type="EMBL" id="QQSY01000004">
    <property type="protein sequence ID" value="RDI97602.1"/>
    <property type="molecule type" value="Genomic_DNA"/>
</dbReference>
<dbReference type="OrthoDB" id="5949224at2"/>
<sequence>MAAPRGWLFRIVAGLAWAGLVALLPWSAGLPLLLLLATGVVGFDRRIPHYARLCRLALRWGLPGWLYALQRVLGGDLLAWGAALLGALVGFSLVVLLESMLDHRVRRSARVMRGPEWDELALAPMGPGAHIIELSRVAWRQAEPAFADPEGAPVQFESNGRGRGRYVFAAGIVIDKAGPQCCFGPGGRWFAAVLPGGRGHVLWDRHGASVHRLAGWQLSGWDGEQPWLARGADGVPAPLHEVLGQPRHRRHPLG</sequence>